<dbReference type="GO" id="GO:0051123">
    <property type="term" value="P:RNA polymerase II preinitiation complex assembly"/>
    <property type="evidence" value="ECO:0007669"/>
    <property type="project" value="TreeGrafter"/>
</dbReference>
<reference evidence="6" key="2">
    <citation type="submission" date="2020-11" db="EMBL/GenBank/DDBJ databases">
        <authorList>
            <person name="McCartney M.A."/>
            <person name="Auch B."/>
            <person name="Kono T."/>
            <person name="Mallez S."/>
            <person name="Becker A."/>
            <person name="Gohl D.M."/>
            <person name="Silverstein K.A.T."/>
            <person name="Koren S."/>
            <person name="Bechman K.B."/>
            <person name="Herman A."/>
            <person name="Abrahante J.E."/>
            <person name="Garbe J."/>
        </authorList>
    </citation>
    <scope>NUCLEOTIDE SEQUENCE</scope>
    <source>
        <strain evidence="6">Duluth1</strain>
        <tissue evidence="6">Whole animal</tissue>
    </source>
</reference>
<dbReference type="InterPro" id="IPR009072">
    <property type="entry name" value="Histone-fold"/>
</dbReference>
<dbReference type="OrthoDB" id="341924at2759"/>
<dbReference type="GO" id="GO:0016251">
    <property type="term" value="F:RNA polymerase II general transcription initiation factor activity"/>
    <property type="evidence" value="ECO:0007669"/>
    <property type="project" value="TreeGrafter"/>
</dbReference>
<dbReference type="EMBL" id="JAIWYP010000006">
    <property type="protein sequence ID" value="KAH3806674.1"/>
    <property type="molecule type" value="Genomic_DNA"/>
</dbReference>
<dbReference type="InterPro" id="IPR051431">
    <property type="entry name" value="TFIID_subunit_9"/>
</dbReference>
<evidence type="ECO:0000256" key="5">
    <source>
        <dbReference type="ARBA" id="ARBA00023242"/>
    </source>
</evidence>
<keyword evidence="5" id="KW-0539">Nucleus</keyword>
<dbReference type="Pfam" id="PF02291">
    <property type="entry name" value="TFIID-31kDa"/>
    <property type="match status" value="1"/>
</dbReference>
<keyword evidence="4" id="KW-0804">Transcription</keyword>
<evidence type="ECO:0000313" key="7">
    <source>
        <dbReference type="Proteomes" id="UP000828390"/>
    </source>
</evidence>
<protein>
    <submittedName>
        <fullName evidence="6">Uncharacterized protein</fullName>
    </submittedName>
</protein>
<accession>A0A9D4JEA0</accession>
<dbReference type="GO" id="GO:0046982">
    <property type="term" value="F:protein heterodimerization activity"/>
    <property type="evidence" value="ECO:0007669"/>
    <property type="project" value="InterPro"/>
</dbReference>
<keyword evidence="3" id="KW-0805">Transcription regulation</keyword>
<sequence length="249" mass="27545">MAQPTKSTPRDAQVMAAILKDMGVTDYEPRLINQMLEFTYRYVTDVLDDAKVYSSHSSKKSIDTEDVQLAVQCCMDTSFTTPPPRDLLLEIARHKNAQSLPLIKPYSGPRLPPDRYCLSAPNYKLVNRKKQLHRIQIGLPVNQLIGGHRISLTPVHKQAPKIQVSAQGHQLSVINRPSPVAPIVRMQPNMLHQHSGVSTSILPGLTLSSLQPAQTGLPSTVATMATSLIPNLASNPLKRKLDDDDYDQT</sequence>
<gene>
    <name evidence="6" type="ORF">DPMN_134998</name>
</gene>
<proteinExistence type="inferred from homology"/>
<comment type="subcellular location">
    <subcellularLocation>
        <location evidence="1">Nucleus</location>
    </subcellularLocation>
</comment>
<dbReference type="PANTHER" id="PTHR48068:SF4">
    <property type="entry name" value="TATA-BOX BINDING PROTEIN ASSOCIATED FACTOR 9"/>
    <property type="match status" value="1"/>
</dbReference>
<dbReference type="PANTHER" id="PTHR48068">
    <property type="entry name" value="TAF9 RNA POLYMERASE II, TATA BOX-BINDING PROTEIN (TBP)-ASSOCIATED FACTOR"/>
    <property type="match status" value="1"/>
</dbReference>
<dbReference type="SUPFAM" id="SSF47113">
    <property type="entry name" value="Histone-fold"/>
    <property type="match status" value="1"/>
</dbReference>
<dbReference type="Proteomes" id="UP000828390">
    <property type="component" value="Unassembled WGS sequence"/>
</dbReference>
<dbReference type="GO" id="GO:0000124">
    <property type="term" value="C:SAGA complex"/>
    <property type="evidence" value="ECO:0007669"/>
    <property type="project" value="TreeGrafter"/>
</dbReference>
<dbReference type="CDD" id="cd07979">
    <property type="entry name" value="HFD_TAF9"/>
    <property type="match status" value="1"/>
</dbReference>
<dbReference type="GO" id="GO:0003713">
    <property type="term" value="F:transcription coactivator activity"/>
    <property type="evidence" value="ECO:0007669"/>
    <property type="project" value="TreeGrafter"/>
</dbReference>
<evidence type="ECO:0000256" key="1">
    <source>
        <dbReference type="ARBA" id="ARBA00004123"/>
    </source>
</evidence>
<dbReference type="GO" id="GO:0005669">
    <property type="term" value="C:transcription factor TFIID complex"/>
    <property type="evidence" value="ECO:0007669"/>
    <property type="project" value="TreeGrafter"/>
</dbReference>
<reference evidence="6" key="1">
    <citation type="journal article" date="2019" name="bioRxiv">
        <title>The Genome of the Zebra Mussel, Dreissena polymorpha: A Resource for Invasive Species Research.</title>
        <authorList>
            <person name="McCartney M.A."/>
            <person name="Auch B."/>
            <person name="Kono T."/>
            <person name="Mallez S."/>
            <person name="Zhang Y."/>
            <person name="Obille A."/>
            <person name="Becker A."/>
            <person name="Abrahante J.E."/>
            <person name="Garbe J."/>
            <person name="Badalamenti J.P."/>
            <person name="Herman A."/>
            <person name="Mangelson H."/>
            <person name="Liachko I."/>
            <person name="Sullivan S."/>
            <person name="Sone E.D."/>
            <person name="Koren S."/>
            <person name="Silverstein K.A.T."/>
            <person name="Beckman K.B."/>
            <person name="Gohl D.M."/>
        </authorList>
    </citation>
    <scope>NUCLEOTIDE SEQUENCE</scope>
    <source>
        <strain evidence="6">Duluth1</strain>
        <tissue evidence="6">Whole animal</tissue>
    </source>
</reference>
<evidence type="ECO:0000256" key="2">
    <source>
        <dbReference type="ARBA" id="ARBA00007646"/>
    </source>
</evidence>
<dbReference type="InterPro" id="IPR003162">
    <property type="entry name" value="TFIID-31"/>
</dbReference>
<evidence type="ECO:0000256" key="3">
    <source>
        <dbReference type="ARBA" id="ARBA00023015"/>
    </source>
</evidence>
<evidence type="ECO:0000313" key="6">
    <source>
        <dbReference type="EMBL" id="KAH3806674.1"/>
    </source>
</evidence>
<dbReference type="Gene3D" id="1.10.20.10">
    <property type="entry name" value="Histone, subunit A"/>
    <property type="match status" value="1"/>
</dbReference>
<comment type="caution">
    <text evidence="6">The sequence shown here is derived from an EMBL/GenBank/DDBJ whole genome shotgun (WGS) entry which is preliminary data.</text>
</comment>
<organism evidence="6 7">
    <name type="scientific">Dreissena polymorpha</name>
    <name type="common">Zebra mussel</name>
    <name type="synonym">Mytilus polymorpha</name>
    <dbReference type="NCBI Taxonomy" id="45954"/>
    <lineage>
        <taxon>Eukaryota</taxon>
        <taxon>Metazoa</taxon>
        <taxon>Spiralia</taxon>
        <taxon>Lophotrochozoa</taxon>
        <taxon>Mollusca</taxon>
        <taxon>Bivalvia</taxon>
        <taxon>Autobranchia</taxon>
        <taxon>Heteroconchia</taxon>
        <taxon>Euheterodonta</taxon>
        <taxon>Imparidentia</taxon>
        <taxon>Neoheterodontei</taxon>
        <taxon>Myida</taxon>
        <taxon>Dreissenoidea</taxon>
        <taxon>Dreissenidae</taxon>
        <taxon>Dreissena</taxon>
    </lineage>
</organism>
<keyword evidence="7" id="KW-1185">Reference proteome</keyword>
<dbReference type="AlphaFoldDB" id="A0A9D4JEA0"/>
<dbReference type="FunFam" id="1.10.20.10:FF:000018">
    <property type="entry name" value="Transcription initiation factor TFIID subunit 9"/>
    <property type="match status" value="1"/>
</dbReference>
<comment type="similarity">
    <text evidence="2">Belongs to the TAF9 family.</text>
</comment>
<name>A0A9D4JEA0_DREPO</name>
<evidence type="ECO:0000256" key="4">
    <source>
        <dbReference type="ARBA" id="ARBA00023163"/>
    </source>
</evidence>